<sequence>MALLSSSTSFIRTVCIVLCIQVSIAALSPGDDLYHIMKEMAESADLPESHHWGTSESDQMGTHSTQADVDWIQEMCLMDTDPQTDMIDYLTQASVAQRIEEAHHVQSTPTPLQVPHSFHEFPHSLPYGAGPSSLDSLVMDTPINTIPASSVGKHVTPGSQDQKRKRLRDWQFTPTGREGQDFYYSKPSHSESGISEFDHSRASQTNQVGPSHTTTSYMIPGKEGPRHKLTQFGQSVQVENQRQSIFNKITHYPGYSMANFGSHPMTVEIQLNVPGLTRDKYITTQASEGQQTRQAETNLSNLLQNKVHEKPTELSQTVSGNKLRAIERHHIPKIKQRFLDDITPPSELLNLSSHRMQKLQCGDQIEPYKDYYKYEMMKIYQNFEASTNSPVLKKIGDWDVFIVEIQQANTHPPDSVALMIPSTVEGTFYTMARLYSIFIQIQQWLTQVHSILWKQFKGDICPQTDHQRMMIWFLQEVFNPQYGIPILGRTYMHKLINANFGPVQIWLLNLLQEEQSIYTTCIAISAIWFKKTLPQQWKRIYPYDEWFWLRRDVFFGEDIFPTDTEKVEELQEVMLSKLNQAIGNFNNDPQKLDPKIGTPCGLSYKHIGDFKLTFNSWKFPVHPICGAQSDASKEILKKNEEIMQHAGRRSFHICVKNTELGIAIATSPGYHGMYFIRLLTKETGKITNDANQKHALSRVVDCLEFYSDHLISSLPELLNAKSFHQTRFLKWIHTNLYGNDTTSILPIHGIVRKSFFKKATVPTFDPANEEKSCALVEELQEVDKDTTQKKAIERAKGKIDEARTSKSNRLTHKERKPNAIIKPKVRENVVGKDMKTTDAMKAFNVSRRQIQHIKAEDPNQVKTRAKRSSKFTKDMKTELLLELDQKLTTTLPEMAKFILERFDIKVSTQAVSNLIHDMDISWKQVTNIPAAWNWTDLIEQCANFVDRRGLDLGRKVVFIDKAGFDLHSGRGFGYAPSGMFFL</sequence>
<feature type="signal peptide" evidence="1">
    <location>
        <begin position="1"/>
        <end position="26"/>
    </location>
</feature>
<dbReference type="AlphaFoldDB" id="A0A0L0V3Z2"/>
<accession>A0A0L0V3Z2</accession>
<keyword evidence="1" id="KW-0732">Signal</keyword>
<evidence type="ECO:0000313" key="2">
    <source>
        <dbReference type="EMBL" id="KNE93982.1"/>
    </source>
</evidence>
<protein>
    <submittedName>
        <fullName evidence="2">Uncharacterized protein</fullName>
    </submittedName>
</protein>
<gene>
    <name evidence="2" type="ORF">PSTG_12653</name>
</gene>
<comment type="caution">
    <text evidence="2">The sequence shown here is derived from an EMBL/GenBank/DDBJ whole genome shotgun (WGS) entry which is preliminary data.</text>
</comment>
<name>A0A0L0V3Z2_9BASI</name>
<organism evidence="2 3">
    <name type="scientific">Puccinia striiformis f. sp. tritici PST-78</name>
    <dbReference type="NCBI Taxonomy" id="1165861"/>
    <lineage>
        <taxon>Eukaryota</taxon>
        <taxon>Fungi</taxon>
        <taxon>Dikarya</taxon>
        <taxon>Basidiomycota</taxon>
        <taxon>Pucciniomycotina</taxon>
        <taxon>Pucciniomycetes</taxon>
        <taxon>Pucciniales</taxon>
        <taxon>Pucciniaceae</taxon>
        <taxon>Puccinia</taxon>
    </lineage>
</organism>
<keyword evidence="3" id="KW-1185">Reference proteome</keyword>
<evidence type="ECO:0000313" key="3">
    <source>
        <dbReference type="Proteomes" id="UP000054564"/>
    </source>
</evidence>
<reference evidence="3" key="1">
    <citation type="submission" date="2014-03" db="EMBL/GenBank/DDBJ databases">
        <title>The Genome Sequence of Puccinia striiformis f. sp. tritici PST-78.</title>
        <authorList>
            <consortium name="The Broad Institute Genome Sequencing Platform"/>
            <person name="Cuomo C."/>
            <person name="Hulbert S."/>
            <person name="Chen X."/>
            <person name="Walker B."/>
            <person name="Young S.K."/>
            <person name="Zeng Q."/>
            <person name="Gargeya S."/>
            <person name="Fitzgerald M."/>
            <person name="Haas B."/>
            <person name="Abouelleil A."/>
            <person name="Alvarado L."/>
            <person name="Arachchi H.M."/>
            <person name="Berlin A.M."/>
            <person name="Chapman S.B."/>
            <person name="Goldberg J."/>
            <person name="Griggs A."/>
            <person name="Gujja S."/>
            <person name="Hansen M."/>
            <person name="Howarth C."/>
            <person name="Imamovic A."/>
            <person name="Larimer J."/>
            <person name="McCowan C."/>
            <person name="Montmayeur A."/>
            <person name="Murphy C."/>
            <person name="Neiman D."/>
            <person name="Pearson M."/>
            <person name="Priest M."/>
            <person name="Roberts A."/>
            <person name="Saif S."/>
            <person name="Shea T."/>
            <person name="Sisk P."/>
            <person name="Sykes S."/>
            <person name="Wortman J."/>
            <person name="Nusbaum C."/>
            <person name="Birren B."/>
        </authorList>
    </citation>
    <scope>NUCLEOTIDE SEQUENCE [LARGE SCALE GENOMIC DNA]</scope>
    <source>
        <strain evidence="3">race PST-78</strain>
    </source>
</reference>
<evidence type="ECO:0000256" key="1">
    <source>
        <dbReference type="SAM" id="SignalP"/>
    </source>
</evidence>
<dbReference type="Proteomes" id="UP000054564">
    <property type="component" value="Unassembled WGS sequence"/>
</dbReference>
<dbReference type="OrthoDB" id="2519209at2759"/>
<dbReference type="EMBL" id="AJIL01000126">
    <property type="protein sequence ID" value="KNE93982.1"/>
    <property type="molecule type" value="Genomic_DNA"/>
</dbReference>
<feature type="chain" id="PRO_5005549400" evidence="1">
    <location>
        <begin position="27"/>
        <end position="982"/>
    </location>
</feature>
<proteinExistence type="predicted"/>